<dbReference type="GO" id="GO:0000981">
    <property type="term" value="F:DNA-binding transcription factor activity, RNA polymerase II-specific"/>
    <property type="evidence" value="ECO:0007669"/>
    <property type="project" value="TreeGrafter"/>
</dbReference>
<dbReference type="PANTHER" id="PTHR46105">
    <property type="entry name" value="AGAP004733-PA"/>
    <property type="match status" value="1"/>
</dbReference>
<comment type="subcellular location">
    <subcellularLocation>
        <location evidence="2">Nucleus</location>
    </subcellularLocation>
</comment>
<reference evidence="16" key="1">
    <citation type="submission" date="2025-08" db="UniProtKB">
        <authorList>
            <consortium name="Ensembl"/>
        </authorList>
    </citation>
    <scope>IDENTIFICATION</scope>
</reference>
<dbReference type="GeneTree" id="ENSGT00940000157920"/>
<dbReference type="InParanoid" id="A0A3Q3LWL1"/>
<dbReference type="Ensembl" id="ENSMAMT00000013851.2">
    <property type="protein sequence ID" value="ENSMAMP00000013479.2"/>
    <property type="gene ID" value="ENSMAMG00000009138.2"/>
</dbReference>
<dbReference type="SUPFAM" id="SSF57667">
    <property type="entry name" value="beta-beta-alpha zinc fingers"/>
    <property type="match status" value="2"/>
</dbReference>
<protein>
    <submittedName>
        <fullName evidence="16">Zinc finger and BTB domain-containing protein 6-like</fullName>
    </submittedName>
</protein>
<evidence type="ECO:0000259" key="14">
    <source>
        <dbReference type="PROSITE" id="PS50097"/>
    </source>
</evidence>
<keyword evidence="4" id="KW-0479">Metal-binding</keyword>
<proteinExistence type="inferred from homology"/>
<evidence type="ECO:0000256" key="2">
    <source>
        <dbReference type="ARBA" id="ARBA00004123"/>
    </source>
</evidence>
<dbReference type="InterPro" id="IPR000210">
    <property type="entry name" value="BTB/POZ_dom"/>
</dbReference>
<feature type="domain" description="BTB" evidence="14">
    <location>
        <begin position="33"/>
        <end position="105"/>
    </location>
</feature>
<keyword evidence="11" id="KW-0539">Nucleus</keyword>
<accession>A0A3Q3LWL1</accession>
<dbReference type="FunFam" id="3.30.160.60:FF:000761">
    <property type="entry name" value="Zinc finger protein 449"/>
    <property type="match status" value="1"/>
</dbReference>
<dbReference type="InterPro" id="IPR050457">
    <property type="entry name" value="ZnFinger_BTB_dom_contain"/>
</dbReference>
<dbReference type="SUPFAM" id="SSF54695">
    <property type="entry name" value="POZ domain"/>
    <property type="match status" value="1"/>
</dbReference>
<evidence type="ECO:0000256" key="5">
    <source>
        <dbReference type="ARBA" id="ARBA00022737"/>
    </source>
</evidence>
<keyword evidence="7" id="KW-0862">Zinc</keyword>
<keyword evidence="6 12" id="KW-0863">Zinc-finger</keyword>
<evidence type="ECO:0000256" key="8">
    <source>
        <dbReference type="ARBA" id="ARBA00023015"/>
    </source>
</evidence>
<dbReference type="STRING" id="205130.ENSMAMP00000013479"/>
<dbReference type="SMART" id="SM00355">
    <property type="entry name" value="ZnF_C2H2"/>
    <property type="match status" value="4"/>
</dbReference>
<dbReference type="PROSITE" id="PS00028">
    <property type="entry name" value="ZINC_FINGER_C2H2_1"/>
    <property type="match status" value="3"/>
</dbReference>
<keyword evidence="10" id="KW-0804">Transcription</keyword>
<dbReference type="Pfam" id="PF00096">
    <property type="entry name" value="zf-C2H2"/>
    <property type="match status" value="2"/>
</dbReference>
<dbReference type="Gene3D" id="3.30.710.10">
    <property type="entry name" value="Potassium Channel Kv1.1, Chain A"/>
    <property type="match status" value="1"/>
</dbReference>
<dbReference type="Proteomes" id="UP000261640">
    <property type="component" value="Unplaced"/>
</dbReference>
<dbReference type="PROSITE" id="PS50157">
    <property type="entry name" value="ZINC_FINGER_C2H2_2"/>
    <property type="match status" value="4"/>
</dbReference>
<dbReference type="FunFam" id="3.30.160.60:FF:000100">
    <property type="entry name" value="Zinc finger 45-like"/>
    <property type="match status" value="1"/>
</dbReference>
<comment type="function">
    <text evidence="1">May be involved in transcriptional regulation.</text>
</comment>
<keyword evidence="8" id="KW-0805">Transcription regulation</keyword>
<dbReference type="AlphaFoldDB" id="A0A3Q3LWL1"/>
<feature type="domain" description="C2H2-type" evidence="15">
    <location>
        <begin position="355"/>
        <end position="382"/>
    </location>
</feature>
<feature type="domain" description="C2H2-type" evidence="15">
    <location>
        <begin position="411"/>
        <end position="439"/>
    </location>
</feature>
<dbReference type="InterPro" id="IPR013087">
    <property type="entry name" value="Znf_C2H2_type"/>
</dbReference>
<dbReference type="PROSITE" id="PS50097">
    <property type="entry name" value="BTB"/>
    <property type="match status" value="1"/>
</dbReference>
<sequence>MSSSSDILQLYFPTHGDSILRKMNELRQDHRFCDVTLLLGSQAPTHQPLRFHSHRVVLAASSDFLRDQFLLHENQAELSVGVVSNVEVGKRLLLSCYTGHLEVPLRLLVSYLTAASALQMSQVVEKCAQAVSQYLSPALAFLKVEGQSEEGEIQQLDTSFKKQEEGDAVQPSNSIQEARAGESGVVVIQDKLKVSQAAKVASQGLREVSENRRVVKAKLELSKEAPCCFSTLESVESEGMQPVHTNKLSCQVKRGALRCKLCPPADRTGDISPANTGSCVQHKDVTDSSRKDEEGEDERGEEDMFSQAAQLQECGELMDSGLFCLSRRAYLCRKCDRVFQHLESYMGHLKEHRQYLCLVCGKSFSQKSNLTCHIGVHTGPKPFRCPLCHKTLFQKGTLQDHLNLHTGDKPQKCNHCALLFAHKPALRRHLKEIHGKDSLQDSTESCSIQCTNPIIWCIICLHV</sequence>
<dbReference type="GO" id="GO:0008270">
    <property type="term" value="F:zinc ion binding"/>
    <property type="evidence" value="ECO:0007669"/>
    <property type="project" value="UniProtKB-KW"/>
</dbReference>
<evidence type="ECO:0000256" key="3">
    <source>
        <dbReference type="ARBA" id="ARBA00006991"/>
    </source>
</evidence>
<feature type="domain" description="C2H2-type" evidence="15">
    <location>
        <begin position="330"/>
        <end position="352"/>
    </location>
</feature>
<dbReference type="Gene3D" id="3.30.160.60">
    <property type="entry name" value="Classic Zinc Finger"/>
    <property type="match status" value="3"/>
</dbReference>
<evidence type="ECO:0000256" key="6">
    <source>
        <dbReference type="ARBA" id="ARBA00022771"/>
    </source>
</evidence>
<dbReference type="Pfam" id="PF00651">
    <property type="entry name" value="BTB"/>
    <property type="match status" value="1"/>
</dbReference>
<organism evidence="16 17">
    <name type="scientific">Mastacembelus armatus</name>
    <name type="common">zig-zag eel</name>
    <dbReference type="NCBI Taxonomy" id="205130"/>
    <lineage>
        <taxon>Eukaryota</taxon>
        <taxon>Metazoa</taxon>
        <taxon>Chordata</taxon>
        <taxon>Craniata</taxon>
        <taxon>Vertebrata</taxon>
        <taxon>Euteleostomi</taxon>
        <taxon>Actinopterygii</taxon>
        <taxon>Neopterygii</taxon>
        <taxon>Teleostei</taxon>
        <taxon>Neoteleostei</taxon>
        <taxon>Acanthomorphata</taxon>
        <taxon>Anabantaria</taxon>
        <taxon>Synbranchiformes</taxon>
        <taxon>Mastacembelidae</taxon>
        <taxon>Mastacembelus</taxon>
    </lineage>
</organism>
<evidence type="ECO:0000256" key="9">
    <source>
        <dbReference type="ARBA" id="ARBA00023125"/>
    </source>
</evidence>
<evidence type="ECO:0000256" key="4">
    <source>
        <dbReference type="ARBA" id="ARBA00022723"/>
    </source>
</evidence>
<evidence type="ECO:0000256" key="1">
    <source>
        <dbReference type="ARBA" id="ARBA00003767"/>
    </source>
</evidence>
<comment type="similarity">
    <text evidence="3">Belongs to the krueppel C2H2-type zinc-finger protein family.</text>
</comment>
<evidence type="ECO:0000256" key="12">
    <source>
        <dbReference type="PROSITE-ProRule" id="PRU00042"/>
    </source>
</evidence>
<evidence type="ECO:0000313" key="16">
    <source>
        <dbReference type="Ensembl" id="ENSMAMP00000013479.2"/>
    </source>
</evidence>
<evidence type="ECO:0000256" key="10">
    <source>
        <dbReference type="ARBA" id="ARBA00023163"/>
    </source>
</evidence>
<dbReference type="InterPro" id="IPR036236">
    <property type="entry name" value="Znf_C2H2_sf"/>
</dbReference>
<feature type="domain" description="C2H2-type" evidence="15">
    <location>
        <begin position="383"/>
        <end position="410"/>
    </location>
</feature>
<evidence type="ECO:0000313" key="17">
    <source>
        <dbReference type="Proteomes" id="UP000261640"/>
    </source>
</evidence>
<feature type="region of interest" description="Disordered" evidence="13">
    <location>
        <begin position="273"/>
        <end position="302"/>
    </location>
</feature>
<name>A0A3Q3LWL1_9TELE</name>
<dbReference type="PANTHER" id="PTHR46105:SF29">
    <property type="entry name" value="ZINC FINGER AND BTB DOMAIN CONTAINING 12"/>
    <property type="match status" value="1"/>
</dbReference>
<evidence type="ECO:0000259" key="15">
    <source>
        <dbReference type="PROSITE" id="PS50157"/>
    </source>
</evidence>
<evidence type="ECO:0000256" key="7">
    <source>
        <dbReference type="ARBA" id="ARBA00022833"/>
    </source>
</evidence>
<evidence type="ECO:0000256" key="13">
    <source>
        <dbReference type="SAM" id="MobiDB-lite"/>
    </source>
</evidence>
<dbReference type="InterPro" id="IPR011333">
    <property type="entry name" value="SKP1/BTB/POZ_sf"/>
</dbReference>
<dbReference type="SMART" id="SM00225">
    <property type="entry name" value="BTB"/>
    <property type="match status" value="1"/>
</dbReference>
<keyword evidence="17" id="KW-1185">Reference proteome</keyword>
<keyword evidence="9" id="KW-0238">DNA-binding</keyword>
<feature type="compositionally biased region" description="Basic and acidic residues" evidence="13">
    <location>
        <begin position="281"/>
        <end position="293"/>
    </location>
</feature>
<dbReference type="GO" id="GO:0000978">
    <property type="term" value="F:RNA polymerase II cis-regulatory region sequence-specific DNA binding"/>
    <property type="evidence" value="ECO:0007669"/>
    <property type="project" value="TreeGrafter"/>
</dbReference>
<evidence type="ECO:0000256" key="11">
    <source>
        <dbReference type="ARBA" id="ARBA00023242"/>
    </source>
</evidence>
<reference evidence="16" key="2">
    <citation type="submission" date="2025-09" db="UniProtKB">
        <authorList>
            <consortium name="Ensembl"/>
        </authorList>
    </citation>
    <scope>IDENTIFICATION</scope>
</reference>
<keyword evidence="5" id="KW-0677">Repeat</keyword>